<name>A0AAE1N6S1_9FABA</name>
<dbReference type="SMART" id="SM00105">
    <property type="entry name" value="ArfGap"/>
    <property type="match status" value="1"/>
</dbReference>
<dbReference type="Pfam" id="PF01412">
    <property type="entry name" value="ArfGap"/>
    <property type="match status" value="1"/>
</dbReference>
<keyword evidence="3" id="KW-0862">Zinc</keyword>
<dbReference type="InterPro" id="IPR037278">
    <property type="entry name" value="ARFGAP/RecO"/>
</dbReference>
<organism evidence="7 8">
    <name type="scientific">Acacia crassicarpa</name>
    <name type="common">northern wattle</name>
    <dbReference type="NCBI Taxonomy" id="499986"/>
    <lineage>
        <taxon>Eukaryota</taxon>
        <taxon>Viridiplantae</taxon>
        <taxon>Streptophyta</taxon>
        <taxon>Embryophyta</taxon>
        <taxon>Tracheophyta</taxon>
        <taxon>Spermatophyta</taxon>
        <taxon>Magnoliopsida</taxon>
        <taxon>eudicotyledons</taxon>
        <taxon>Gunneridae</taxon>
        <taxon>Pentapetalae</taxon>
        <taxon>rosids</taxon>
        <taxon>fabids</taxon>
        <taxon>Fabales</taxon>
        <taxon>Fabaceae</taxon>
        <taxon>Caesalpinioideae</taxon>
        <taxon>mimosoid clade</taxon>
        <taxon>Acacieae</taxon>
        <taxon>Acacia</taxon>
    </lineage>
</organism>
<feature type="region of interest" description="Disordered" evidence="5">
    <location>
        <begin position="129"/>
        <end position="298"/>
    </location>
</feature>
<feature type="domain" description="Arf-GAP" evidence="6">
    <location>
        <begin position="12"/>
        <end position="130"/>
    </location>
</feature>
<feature type="compositionally biased region" description="Polar residues" evidence="5">
    <location>
        <begin position="235"/>
        <end position="244"/>
    </location>
</feature>
<feature type="compositionally biased region" description="Basic and acidic residues" evidence="5">
    <location>
        <begin position="203"/>
        <end position="230"/>
    </location>
</feature>
<feature type="compositionally biased region" description="Polar residues" evidence="5">
    <location>
        <begin position="615"/>
        <end position="633"/>
    </location>
</feature>
<dbReference type="Proteomes" id="UP001293593">
    <property type="component" value="Unassembled WGS sequence"/>
</dbReference>
<dbReference type="InterPro" id="IPR044820">
    <property type="entry name" value="AGD14-like"/>
</dbReference>
<evidence type="ECO:0000256" key="3">
    <source>
        <dbReference type="ARBA" id="ARBA00022833"/>
    </source>
</evidence>
<sequence>MANRLKEEEKNERIIRGLLKLPANRRCINCDSLGPQYVCTNFSTFVCTNCSGIHREFTHRVKSISMANFTSQEVLELQEGGNQHAKEVYFKEWDLKNHSLPDNSDVGRLRNFIKQVYVDKKFTGERTYDKSQRVNTGDKDHFSENSRVQSYQGDAESLPYDETHKRWYSDSSSLGGRSPGYDQESRQYSNDKRSPSHPPIINDWRREDRFGDGRRFEGRRASDGDYKLEGHLPGQANNLDSSSPPVGRSLRDILGENVVPPQISRPPETNNKKANDGSALTQRTVSSSSLASSVRNPAEVKLQTTKSLIDFDAEPEPPVAPAIPRTEQLTAQSIVAQPNSSDVNNWASFDVALEAKATQTPSNVNTIESMLSQLSVSSSLPAHAPQVQHSSSILTPVPGGSMTLQRTGNLFVSPAGPAPAPSLTATAVGAATISSFATFPSSGASAWQHPQPLFPAHVGQSLTHQSTQPPVGALNNQPWSIPSAPTIQGHPSMTLPHVSHPISKPATETSSSVASGPSVEVKSGGTKELPENLFTVKYSSFPAAIPGWQMVPPHGMGMSMPYNTMYSSFPAAISGWQMVPPHGLGMSMPYNIVPMPGPQRPSKSTNPFGIGSEPPSVQTTTFSVRPSLPSVSTSGLMPPSSLSNPSLTWNPPGYGLVLSQQTQPHPPAVATRPYMGQQVQTNVAMPKSEGAAFGFSNLDQRLASTFSAPASSNLSSAGRNPFG</sequence>
<dbReference type="PROSITE" id="PS50115">
    <property type="entry name" value="ARFGAP"/>
    <property type="match status" value="1"/>
</dbReference>
<proteinExistence type="predicted"/>
<dbReference type="Gene3D" id="1.10.220.150">
    <property type="entry name" value="Arf GTPase activating protein"/>
    <property type="match status" value="1"/>
</dbReference>
<comment type="caution">
    <text evidence="7">The sequence shown here is derived from an EMBL/GenBank/DDBJ whole genome shotgun (WGS) entry which is preliminary data.</text>
</comment>
<dbReference type="PRINTS" id="PR00405">
    <property type="entry name" value="REVINTRACTNG"/>
</dbReference>
<dbReference type="InterPro" id="IPR038508">
    <property type="entry name" value="ArfGAP_dom_sf"/>
</dbReference>
<dbReference type="InterPro" id="IPR001164">
    <property type="entry name" value="ArfGAP_dom"/>
</dbReference>
<keyword evidence="2 4" id="KW-0863">Zinc-finger</keyword>
<dbReference type="CDD" id="cd08838">
    <property type="entry name" value="ArfGap_AGFG"/>
    <property type="match status" value="1"/>
</dbReference>
<reference evidence="7" key="1">
    <citation type="submission" date="2023-10" db="EMBL/GenBank/DDBJ databases">
        <title>Chromosome-level genome of the transformable northern wattle, Acacia crassicarpa.</title>
        <authorList>
            <person name="Massaro I."/>
            <person name="Sinha N.R."/>
            <person name="Poethig S."/>
            <person name="Leichty A.R."/>
        </authorList>
    </citation>
    <scope>NUCLEOTIDE SEQUENCE</scope>
    <source>
        <strain evidence="7">Acra3RX</strain>
        <tissue evidence="7">Leaf</tissue>
    </source>
</reference>
<feature type="compositionally biased region" description="Polar residues" evidence="5">
    <location>
        <begin position="506"/>
        <end position="515"/>
    </location>
</feature>
<feature type="compositionally biased region" description="Basic and acidic residues" evidence="5">
    <location>
        <begin position="129"/>
        <end position="144"/>
    </location>
</feature>
<evidence type="ECO:0000256" key="2">
    <source>
        <dbReference type="ARBA" id="ARBA00022771"/>
    </source>
</evidence>
<dbReference type="GO" id="GO:0008270">
    <property type="term" value="F:zinc ion binding"/>
    <property type="evidence" value="ECO:0007669"/>
    <property type="project" value="UniProtKB-KW"/>
</dbReference>
<dbReference type="PANTHER" id="PTHR46085">
    <property type="entry name" value="ARFGAP/RECO-RELATED"/>
    <property type="match status" value="1"/>
</dbReference>
<protein>
    <recommendedName>
        <fullName evidence="6">Arf-GAP domain-containing protein</fullName>
    </recommendedName>
</protein>
<dbReference type="GO" id="GO:0005096">
    <property type="term" value="F:GTPase activator activity"/>
    <property type="evidence" value="ECO:0007669"/>
    <property type="project" value="InterPro"/>
</dbReference>
<evidence type="ECO:0000256" key="4">
    <source>
        <dbReference type="PROSITE-ProRule" id="PRU00288"/>
    </source>
</evidence>
<feature type="region of interest" description="Disordered" evidence="5">
    <location>
        <begin position="500"/>
        <end position="525"/>
    </location>
</feature>
<evidence type="ECO:0000313" key="7">
    <source>
        <dbReference type="EMBL" id="KAK4283717.1"/>
    </source>
</evidence>
<keyword evidence="1" id="KW-0479">Metal-binding</keyword>
<dbReference type="EMBL" id="JAWXYG010000001">
    <property type="protein sequence ID" value="KAK4283717.1"/>
    <property type="molecule type" value="Genomic_DNA"/>
</dbReference>
<feature type="compositionally biased region" description="Basic and acidic residues" evidence="5">
    <location>
        <begin position="183"/>
        <end position="194"/>
    </location>
</feature>
<dbReference type="PANTHER" id="PTHR46085:SF3">
    <property type="entry name" value="ARF GTPASE ACTIVATING PROTEIN"/>
    <property type="match status" value="1"/>
</dbReference>
<gene>
    <name evidence="7" type="ORF">QN277_000640</name>
</gene>
<evidence type="ECO:0000259" key="6">
    <source>
        <dbReference type="PROSITE" id="PS50115"/>
    </source>
</evidence>
<feature type="region of interest" description="Disordered" evidence="5">
    <location>
        <begin position="615"/>
        <end position="639"/>
    </location>
</feature>
<evidence type="ECO:0000256" key="1">
    <source>
        <dbReference type="ARBA" id="ARBA00022723"/>
    </source>
</evidence>
<keyword evidence="8" id="KW-1185">Reference proteome</keyword>
<evidence type="ECO:0000313" key="8">
    <source>
        <dbReference type="Proteomes" id="UP001293593"/>
    </source>
</evidence>
<dbReference type="FunFam" id="1.10.220.150:FF:000005">
    <property type="entry name" value="Arf-GAP domain and FG repeat-containing protein 1"/>
    <property type="match status" value="1"/>
</dbReference>
<dbReference type="AlphaFoldDB" id="A0AAE1N6S1"/>
<accession>A0AAE1N6S1</accession>
<dbReference type="SUPFAM" id="SSF57863">
    <property type="entry name" value="ArfGap/RecO-like zinc finger"/>
    <property type="match status" value="1"/>
</dbReference>
<evidence type="ECO:0000256" key="5">
    <source>
        <dbReference type="SAM" id="MobiDB-lite"/>
    </source>
</evidence>